<evidence type="ECO:0000313" key="5">
    <source>
        <dbReference type="Proteomes" id="UP000189545"/>
    </source>
</evidence>
<gene>
    <name evidence="4" type="ORF">Sps_02822</name>
</gene>
<dbReference type="STRING" id="225848.Sps_02822"/>
<dbReference type="Pfam" id="PF00583">
    <property type="entry name" value="Acetyltransf_1"/>
    <property type="match status" value="1"/>
</dbReference>
<dbReference type="EMBL" id="CP014782">
    <property type="protein sequence ID" value="AQS37974.1"/>
    <property type="molecule type" value="Genomic_DNA"/>
</dbReference>
<sequence>MIKVCCDVQGIEIVDITFDVSDSVIKSQLVLLLCDCVDSGASVGFLRPFSQIESQEYWCGVQADINKGARYLLVARLSGKLVGSVQLSVSNKANGLHRAEIEKLMVHTQARGLGVARLLMQRVEALAFSLSRSLLVLDTKKGDIAEGMYSKLGYVKVGEIPSFALSSCGELDATVLFYKELVCKPQPYK</sequence>
<evidence type="ECO:0000256" key="1">
    <source>
        <dbReference type="ARBA" id="ARBA00022679"/>
    </source>
</evidence>
<keyword evidence="1 4" id="KW-0808">Transferase</keyword>
<evidence type="ECO:0000256" key="2">
    <source>
        <dbReference type="ARBA" id="ARBA00023315"/>
    </source>
</evidence>
<dbReference type="PANTHER" id="PTHR43877">
    <property type="entry name" value="AMINOALKYLPHOSPHONATE N-ACETYLTRANSFERASE-RELATED-RELATED"/>
    <property type="match status" value="1"/>
</dbReference>
<dbReference type="Proteomes" id="UP000189545">
    <property type="component" value="Chromosome"/>
</dbReference>
<dbReference type="Gene3D" id="3.40.630.30">
    <property type="match status" value="1"/>
</dbReference>
<dbReference type="CDD" id="cd04301">
    <property type="entry name" value="NAT_SF"/>
    <property type="match status" value="1"/>
</dbReference>
<dbReference type="AlphaFoldDB" id="A0A1S6HR64"/>
<organism evidence="4 5">
    <name type="scientific">Shewanella psychrophila</name>
    <dbReference type="NCBI Taxonomy" id="225848"/>
    <lineage>
        <taxon>Bacteria</taxon>
        <taxon>Pseudomonadati</taxon>
        <taxon>Pseudomonadota</taxon>
        <taxon>Gammaproteobacteria</taxon>
        <taxon>Alteromonadales</taxon>
        <taxon>Shewanellaceae</taxon>
        <taxon>Shewanella</taxon>
    </lineage>
</organism>
<dbReference type="InterPro" id="IPR050832">
    <property type="entry name" value="Bact_Acetyltransf"/>
</dbReference>
<dbReference type="RefSeq" id="WP_237157838.1">
    <property type="nucleotide sequence ID" value="NZ_CP014782.1"/>
</dbReference>
<dbReference type="SUPFAM" id="SSF55729">
    <property type="entry name" value="Acyl-CoA N-acyltransferases (Nat)"/>
    <property type="match status" value="1"/>
</dbReference>
<feature type="domain" description="N-acetyltransferase" evidence="3">
    <location>
        <begin position="11"/>
        <end position="182"/>
    </location>
</feature>
<dbReference type="KEGG" id="spsw:Sps_02822"/>
<dbReference type="GO" id="GO:0016747">
    <property type="term" value="F:acyltransferase activity, transferring groups other than amino-acyl groups"/>
    <property type="evidence" value="ECO:0007669"/>
    <property type="project" value="InterPro"/>
</dbReference>
<protein>
    <submittedName>
        <fullName evidence="4">Acetyltransferase (GNAT) family protein</fullName>
    </submittedName>
</protein>
<evidence type="ECO:0000313" key="4">
    <source>
        <dbReference type="EMBL" id="AQS37974.1"/>
    </source>
</evidence>
<dbReference type="PROSITE" id="PS51186">
    <property type="entry name" value="GNAT"/>
    <property type="match status" value="1"/>
</dbReference>
<accession>A0A1S6HR64</accession>
<name>A0A1S6HR64_9GAMM</name>
<keyword evidence="2" id="KW-0012">Acyltransferase</keyword>
<dbReference type="InterPro" id="IPR016181">
    <property type="entry name" value="Acyl_CoA_acyltransferase"/>
</dbReference>
<proteinExistence type="predicted"/>
<reference evidence="4 5" key="1">
    <citation type="submission" date="2016-03" db="EMBL/GenBank/DDBJ databases">
        <title>Complete genome sequence of Shewanella psychrophila WP2, a deep sea bacterium isolated from west Pacific sediment.</title>
        <authorList>
            <person name="Xu G."/>
            <person name="Jian H."/>
        </authorList>
    </citation>
    <scope>NUCLEOTIDE SEQUENCE [LARGE SCALE GENOMIC DNA]</scope>
    <source>
        <strain evidence="4 5">WP2</strain>
    </source>
</reference>
<keyword evidence="5" id="KW-1185">Reference proteome</keyword>
<dbReference type="InterPro" id="IPR000182">
    <property type="entry name" value="GNAT_dom"/>
</dbReference>
<evidence type="ECO:0000259" key="3">
    <source>
        <dbReference type="PROSITE" id="PS51186"/>
    </source>
</evidence>